<name>A0A060UPW3_9PROT</name>
<accession>A0A060UPW3</accession>
<reference evidence="3" key="2">
    <citation type="submission" date="2014-07" db="EMBL/GenBank/DDBJ databases">
        <title>Initial genome analysis of the psychrotolerant acidophile Acidithiobacillus ferrivorans CF27: insights into iron and sulfur oxidation pathways and into biofilm formation.</title>
        <authorList>
            <person name="Talla E."/>
            <person name="Hedrich S."/>
            <person name="Mangenot S."/>
            <person name="Ji B."/>
            <person name="Johnson D.B."/>
            <person name="Barbe V."/>
            <person name="Bonnefoy V."/>
        </authorList>
    </citation>
    <scope>NUCLEOTIDE SEQUENCE [LARGE SCALE GENOMIC DNA]</scope>
    <source>
        <strain evidence="3">CF27</strain>
    </source>
</reference>
<dbReference type="Proteomes" id="UP000193925">
    <property type="component" value="Chromosome AFERRI"/>
</dbReference>
<gene>
    <name evidence="4" type="ORF">AFERRI_10719</name>
    <name evidence="3" type="ORF">AFERRI_400438</name>
</gene>
<evidence type="ECO:0000313" key="3">
    <source>
        <dbReference type="EMBL" id="CDQ10657.1"/>
    </source>
</evidence>
<reference evidence="4 5" key="3">
    <citation type="submission" date="2017-03" db="EMBL/GenBank/DDBJ databases">
        <authorList>
            <person name="Regsiter A."/>
            <person name="William W."/>
        </authorList>
    </citation>
    <scope>NUCLEOTIDE SEQUENCE [LARGE SCALE GENOMIC DNA]</scope>
    <source>
        <strain evidence="4">PRJEB5721</strain>
    </source>
</reference>
<dbReference type="InterPro" id="IPR025959">
    <property type="entry name" value="Winged_HTH_dom"/>
</dbReference>
<organism evidence="3">
    <name type="scientific">Acidithiobacillus ferrivorans</name>
    <dbReference type="NCBI Taxonomy" id="160808"/>
    <lineage>
        <taxon>Bacteria</taxon>
        <taxon>Pseudomonadati</taxon>
        <taxon>Pseudomonadota</taxon>
        <taxon>Acidithiobacillia</taxon>
        <taxon>Acidithiobacillales</taxon>
        <taxon>Acidithiobacillaceae</taxon>
        <taxon>Acidithiobacillus</taxon>
    </lineage>
</organism>
<feature type="region of interest" description="Disordered" evidence="1">
    <location>
        <begin position="144"/>
        <end position="167"/>
    </location>
</feature>
<evidence type="ECO:0000259" key="2">
    <source>
        <dbReference type="Pfam" id="PF13592"/>
    </source>
</evidence>
<dbReference type="Pfam" id="PF13592">
    <property type="entry name" value="HTH_33"/>
    <property type="match status" value="1"/>
</dbReference>
<dbReference type="Pfam" id="PF13384">
    <property type="entry name" value="HTH_23"/>
    <property type="match status" value="1"/>
</dbReference>
<dbReference type="EMBL" id="LT841305">
    <property type="protein sequence ID" value="SMH64685.1"/>
    <property type="molecule type" value="Genomic_DNA"/>
</dbReference>
<feature type="compositionally biased region" description="Basic and acidic residues" evidence="1">
    <location>
        <begin position="152"/>
        <end position="161"/>
    </location>
</feature>
<dbReference type="RefSeq" id="WP_035193223.1">
    <property type="nucleotide sequence ID" value="NZ_CCCS020000035.1"/>
</dbReference>
<evidence type="ECO:0000313" key="5">
    <source>
        <dbReference type="Proteomes" id="UP000193925"/>
    </source>
</evidence>
<protein>
    <recommendedName>
        <fullName evidence="2">Winged helix-turn helix domain-containing protein</fullName>
    </recommendedName>
</protein>
<evidence type="ECO:0000313" key="4">
    <source>
        <dbReference type="EMBL" id="SMH64685.1"/>
    </source>
</evidence>
<evidence type="ECO:0000256" key="1">
    <source>
        <dbReference type="SAM" id="MobiDB-lite"/>
    </source>
</evidence>
<feature type="domain" description="Winged helix-turn helix" evidence="2">
    <location>
        <begin position="112"/>
        <end position="163"/>
    </location>
</feature>
<dbReference type="EMBL" id="CCCS020000035">
    <property type="protein sequence ID" value="CDQ10657.1"/>
    <property type="molecule type" value="Genomic_DNA"/>
</dbReference>
<dbReference type="AlphaFoldDB" id="A0A060UPW3"/>
<reference evidence="3" key="1">
    <citation type="submission" date="2014-03" db="EMBL/GenBank/DDBJ databases">
        <authorList>
            <person name="Genoscope - CEA"/>
        </authorList>
    </citation>
    <scope>NUCLEOTIDE SEQUENCE [LARGE SCALE GENOMIC DNA]</scope>
    <source>
        <strain evidence="3">CF27</strain>
    </source>
</reference>
<keyword evidence="5" id="KW-1185">Reference proteome</keyword>
<sequence>MARPAGGVEHVVAARELLRSAKTAEELRRAQAVLLPLDLGLSLEQTARAIGRSVNATCAIRTRFAKVAEGVMAPPQAKTALRNHALADLEREASILDEVLADAQKGGIVVIPQLKPLIEEKVGKPMALSTVYRMLARHGWRKLAPDTYHPQGDAERREVWKKNCPKP</sequence>
<proteinExistence type="predicted"/>